<feature type="transmembrane region" description="Helical" evidence="2">
    <location>
        <begin position="177"/>
        <end position="199"/>
    </location>
</feature>
<keyword evidence="2" id="KW-0812">Transmembrane</keyword>
<evidence type="ECO:0000256" key="1">
    <source>
        <dbReference type="SAM" id="MobiDB-lite"/>
    </source>
</evidence>
<name>A0A927IGV8_9BACT</name>
<dbReference type="SUPFAM" id="SSF51230">
    <property type="entry name" value="Single hybrid motif"/>
    <property type="match status" value="1"/>
</dbReference>
<feature type="transmembrane region" description="Helical" evidence="2">
    <location>
        <begin position="147"/>
        <end position="165"/>
    </location>
</feature>
<dbReference type="Proteomes" id="UP000622317">
    <property type="component" value="Unassembled WGS sequence"/>
</dbReference>
<proteinExistence type="predicted"/>
<gene>
    <name evidence="3" type="ORF">IEN85_04730</name>
</gene>
<comment type="caution">
    <text evidence="3">The sequence shown here is derived from an EMBL/GenBank/DDBJ whole genome shotgun (WGS) entry which is preliminary data.</text>
</comment>
<keyword evidence="2" id="KW-0472">Membrane</keyword>
<evidence type="ECO:0000256" key="2">
    <source>
        <dbReference type="SAM" id="Phobius"/>
    </source>
</evidence>
<sequence>MDTKRISSPQSGSYPMEIKKALAAPGEFLRAGQAIYEIQDAQKRRLQVRCPLDGIVSGPVLAPGSILPSAQIILEIDPSAKEETVEAWTEPAAVPAPESPQPPRQSKRKQANAKEAVWLPLLGLFISPFLVWIALHLTHSLAPASYRYGAPALALFLPWLLYFALPGKSLKKSPAVDYGAGLLLGSLVSLIFFFATLFLPARLLAAGDSQTIHRLFEPITSAPLRIENERLYFLGQDMGQAQFDDSIPLSNGGALGWDFSLESGSGQTGQIWFPDGTLGPKLEDFIIQVFANTNGETSIATYATPVSQSSSNQPEWKWTRAIYSNEGRLLERKENLPNRPASDASSPIDRGYFRYPVPEGAVRIVGSYKAAEPITLDVFPYGWSEEN</sequence>
<accession>A0A927IGV8</accession>
<reference evidence="3" key="1">
    <citation type="submission" date="2020-09" db="EMBL/GenBank/DDBJ databases">
        <title>Pelagicoccus enzymogenes sp. nov. with an EPS production, isolated from marine sediment.</title>
        <authorList>
            <person name="Feng X."/>
        </authorList>
    </citation>
    <scope>NUCLEOTIDE SEQUENCE</scope>
    <source>
        <strain evidence="3">NFK12</strain>
    </source>
</reference>
<evidence type="ECO:0000313" key="4">
    <source>
        <dbReference type="Proteomes" id="UP000622317"/>
    </source>
</evidence>
<dbReference type="EMBL" id="JACYFG010000006">
    <property type="protein sequence ID" value="MBD5778785.1"/>
    <property type="molecule type" value="Genomic_DNA"/>
</dbReference>
<dbReference type="RefSeq" id="WP_191615913.1">
    <property type="nucleotide sequence ID" value="NZ_JACYFG010000006.1"/>
</dbReference>
<protein>
    <submittedName>
        <fullName evidence="3">Uncharacterized protein</fullName>
    </submittedName>
</protein>
<organism evidence="3 4">
    <name type="scientific">Pelagicoccus enzymogenes</name>
    <dbReference type="NCBI Taxonomy" id="2773457"/>
    <lineage>
        <taxon>Bacteria</taxon>
        <taxon>Pseudomonadati</taxon>
        <taxon>Verrucomicrobiota</taxon>
        <taxon>Opitutia</taxon>
        <taxon>Puniceicoccales</taxon>
        <taxon>Pelagicoccaceae</taxon>
        <taxon>Pelagicoccus</taxon>
    </lineage>
</organism>
<keyword evidence="2" id="KW-1133">Transmembrane helix</keyword>
<dbReference type="InterPro" id="IPR011053">
    <property type="entry name" value="Single_hybrid_motif"/>
</dbReference>
<dbReference type="AlphaFoldDB" id="A0A927IGV8"/>
<feature type="transmembrane region" description="Helical" evidence="2">
    <location>
        <begin position="116"/>
        <end position="135"/>
    </location>
</feature>
<keyword evidence="4" id="KW-1185">Reference proteome</keyword>
<evidence type="ECO:0000313" key="3">
    <source>
        <dbReference type="EMBL" id="MBD5778785.1"/>
    </source>
</evidence>
<feature type="region of interest" description="Disordered" evidence="1">
    <location>
        <begin position="87"/>
        <end position="109"/>
    </location>
</feature>